<dbReference type="OrthoDB" id="9815752at2"/>
<accession>A0A6B4FEP4</accession>
<dbReference type="Proteomes" id="UP000473681">
    <property type="component" value="Unassembled WGS sequence"/>
</dbReference>
<dbReference type="EMBL" id="SWOV01000009">
    <property type="protein sequence ID" value="NFF87275.1"/>
    <property type="molecule type" value="Genomic_DNA"/>
</dbReference>
<evidence type="ECO:0000313" key="4">
    <source>
        <dbReference type="Proteomes" id="UP000476820"/>
    </source>
</evidence>
<evidence type="ECO:0000313" key="1">
    <source>
        <dbReference type="EMBL" id="NFF87275.1"/>
    </source>
</evidence>
<reference evidence="3 4" key="1">
    <citation type="submission" date="2019-04" db="EMBL/GenBank/DDBJ databases">
        <title>Genome sequencing of Clostridium botulinum Groups I-IV and Clostridium butyricum.</title>
        <authorList>
            <person name="Brunt J."/>
            <person name="Van Vliet A.H.M."/>
            <person name="Stringer S.C."/>
            <person name="Carter A.T."/>
            <person name="Peck M.W."/>
        </authorList>
    </citation>
    <scope>NUCLEOTIDE SEQUENCE [LARGE SCALE GENOMIC DNA]</scope>
    <source>
        <strain evidence="1 4">1605</strain>
        <strain evidence="2 3">CB-K-33E</strain>
    </source>
</reference>
<protein>
    <submittedName>
        <fullName evidence="1">Uncharacterized protein</fullName>
    </submittedName>
</protein>
<comment type="caution">
    <text evidence="1">The sequence shown here is derived from an EMBL/GenBank/DDBJ whole genome shotgun (WGS) entry which is preliminary data.</text>
</comment>
<proteinExistence type="predicted"/>
<dbReference type="Proteomes" id="UP000476820">
    <property type="component" value="Unassembled WGS sequence"/>
</dbReference>
<dbReference type="AlphaFoldDB" id="A0A6B4FEP4"/>
<evidence type="ECO:0000313" key="2">
    <source>
        <dbReference type="EMBL" id="NFN36511.1"/>
    </source>
</evidence>
<name>A0A6B4FEP4_CLOBO</name>
<organism evidence="1 4">
    <name type="scientific">Clostridium botulinum</name>
    <dbReference type="NCBI Taxonomy" id="1491"/>
    <lineage>
        <taxon>Bacteria</taxon>
        <taxon>Bacillati</taxon>
        <taxon>Bacillota</taxon>
        <taxon>Clostridia</taxon>
        <taxon>Eubacteriales</taxon>
        <taxon>Clostridiaceae</taxon>
        <taxon>Clostridium</taxon>
    </lineage>
</organism>
<evidence type="ECO:0000313" key="3">
    <source>
        <dbReference type="Proteomes" id="UP000473681"/>
    </source>
</evidence>
<dbReference type="EMBL" id="SWVK01000024">
    <property type="protein sequence ID" value="NFN36511.1"/>
    <property type="molecule type" value="Genomic_DNA"/>
</dbReference>
<sequence>MDDCNDDLPSNHVCYIFYQPGVLAGDRHHHFDDEARIEAKKLKKKYPGTEAILVPVTSPSEFKNSWNNMDDRFKNIDGVEIILHGTIDDDPKNQNDGGTGFLYFEHESKDPKKEYRIAANNNMVRDGFPDISIHELEHKEMDELYFSSCNSANPDAEENTASAFEDIVDANEITGWDGGTVYIYNDKDPEKSEEVPGGEGAPNKLILKMDDYGTKVITVSTDGQPTWYKYVQRKSDGSAARPRIGKVKIKQRK</sequence>
<gene>
    <name evidence="1" type="ORF">FC774_05230</name>
    <name evidence="2" type="ORF">FDB51_15620</name>
</gene>